<evidence type="ECO:0000313" key="1">
    <source>
        <dbReference type="EMBL" id="GCF00364.1"/>
    </source>
</evidence>
<dbReference type="OrthoDB" id="4062750at2759"/>
<sequence>MSSVKEAIESFESRLQRLDNTLGDVGDADLYELIALISVEVRKMFYQGQVYSEQLMGLLDGFSTNETVGESQKKLRVIMSCYNELKRSLRWLDQLESFMSKLETGIKTGPEAPVELGALVELPALMNKCHSLLVRSILVAKRFMEMNLRFNEFWIKADGKLSELF</sequence>
<dbReference type="AlphaFoldDB" id="A0A4C2E9A5"/>
<keyword evidence="2" id="KW-1185">Reference proteome</keyword>
<accession>A0A4C2E9A5</accession>
<proteinExistence type="predicted"/>
<gene>
    <name evidence="1" type="ORF">ZYGM_003017</name>
</gene>
<dbReference type="EMBL" id="BIMX01000017">
    <property type="protein sequence ID" value="GCF00364.1"/>
    <property type="molecule type" value="Genomic_DNA"/>
</dbReference>
<organism evidence="1 2">
    <name type="scientific">Zygosaccharomyces mellis</name>
    <dbReference type="NCBI Taxonomy" id="42258"/>
    <lineage>
        <taxon>Eukaryota</taxon>
        <taxon>Fungi</taxon>
        <taxon>Dikarya</taxon>
        <taxon>Ascomycota</taxon>
        <taxon>Saccharomycotina</taxon>
        <taxon>Saccharomycetes</taxon>
        <taxon>Saccharomycetales</taxon>
        <taxon>Saccharomycetaceae</taxon>
        <taxon>Zygosaccharomyces</taxon>
    </lineage>
</organism>
<reference evidence="1 2" key="1">
    <citation type="submission" date="2019-01" db="EMBL/GenBank/DDBJ databases">
        <title>Draft Genome Sequencing of Zygosaccharomyces mellis Ca-7.</title>
        <authorList>
            <person name="Shiwa Y."/>
            <person name="Kanesaki Y."/>
            <person name="Ishige T."/>
            <person name="Mura K."/>
            <person name="Hori T."/>
            <person name="Tamura T."/>
        </authorList>
    </citation>
    <scope>NUCLEOTIDE SEQUENCE [LARGE SCALE GENOMIC DNA]</scope>
    <source>
        <strain evidence="1 2">Ca-7</strain>
    </source>
</reference>
<dbReference type="Proteomes" id="UP000301737">
    <property type="component" value="Unassembled WGS sequence"/>
</dbReference>
<protein>
    <submittedName>
        <fullName evidence="1">Uncharacterized protein</fullName>
    </submittedName>
</protein>
<evidence type="ECO:0000313" key="2">
    <source>
        <dbReference type="Proteomes" id="UP000301737"/>
    </source>
</evidence>
<comment type="caution">
    <text evidence="1">The sequence shown here is derived from an EMBL/GenBank/DDBJ whole genome shotgun (WGS) entry which is preliminary data.</text>
</comment>
<name>A0A4C2E9A5_9SACH</name>